<feature type="compositionally biased region" description="Basic residues" evidence="1">
    <location>
        <begin position="38"/>
        <end position="78"/>
    </location>
</feature>
<organism evidence="2 3">
    <name type="scientific">Caenorhabditis angaria</name>
    <dbReference type="NCBI Taxonomy" id="860376"/>
    <lineage>
        <taxon>Eukaryota</taxon>
        <taxon>Metazoa</taxon>
        <taxon>Ecdysozoa</taxon>
        <taxon>Nematoda</taxon>
        <taxon>Chromadorea</taxon>
        <taxon>Rhabditida</taxon>
        <taxon>Rhabditina</taxon>
        <taxon>Rhabditomorpha</taxon>
        <taxon>Rhabditoidea</taxon>
        <taxon>Rhabditidae</taxon>
        <taxon>Peloderinae</taxon>
        <taxon>Caenorhabditis</taxon>
    </lineage>
</organism>
<protein>
    <submittedName>
        <fullName evidence="2">Uncharacterized protein</fullName>
    </submittedName>
</protein>
<dbReference type="OrthoDB" id="5864780at2759"/>
<dbReference type="EMBL" id="CANHGI010000004">
    <property type="protein sequence ID" value="CAI5448769.1"/>
    <property type="molecule type" value="Genomic_DNA"/>
</dbReference>
<dbReference type="Proteomes" id="UP001152747">
    <property type="component" value="Unassembled WGS sequence"/>
</dbReference>
<sequence>MPKKKSVSKGGATKAAKRKSKVKPKSKQAQKKSDDKRRQKQRNTRKRKEKARARKKSRTKRTKKSGTKKEKGKNKKGNTNKAGGKDEEEGEDGENSSSTSSDEEIEMKFTGMSVDQMNKVRKHVQELAKEEFLSTLKDLAEGGAEKRKMEELATIEQRMAIFHDQEQPTNPSRGPFRSNRFGAVFLMPFE</sequence>
<evidence type="ECO:0000313" key="2">
    <source>
        <dbReference type="EMBL" id="CAI5448769.1"/>
    </source>
</evidence>
<evidence type="ECO:0000256" key="1">
    <source>
        <dbReference type="SAM" id="MobiDB-lite"/>
    </source>
</evidence>
<name>A0A9P1IR05_9PELO</name>
<comment type="caution">
    <text evidence="2">The sequence shown here is derived from an EMBL/GenBank/DDBJ whole genome shotgun (WGS) entry which is preliminary data.</text>
</comment>
<proteinExistence type="predicted"/>
<feature type="compositionally biased region" description="Basic residues" evidence="1">
    <location>
        <begin position="15"/>
        <end position="30"/>
    </location>
</feature>
<accession>A0A9P1IR05</accession>
<evidence type="ECO:0000313" key="3">
    <source>
        <dbReference type="Proteomes" id="UP001152747"/>
    </source>
</evidence>
<keyword evidence="3" id="KW-1185">Reference proteome</keyword>
<reference evidence="2" key="1">
    <citation type="submission" date="2022-11" db="EMBL/GenBank/DDBJ databases">
        <authorList>
            <person name="Kikuchi T."/>
        </authorList>
    </citation>
    <scope>NUCLEOTIDE SEQUENCE</scope>
    <source>
        <strain evidence="2">PS1010</strain>
    </source>
</reference>
<dbReference type="AlphaFoldDB" id="A0A9P1IR05"/>
<gene>
    <name evidence="2" type="ORF">CAMP_LOCUS11406</name>
</gene>
<feature type="region of interest" description="Disordered" evidence="1">
    <location>
        <begin position="1"/>
        <end position="107"/>
    </location>
</feature>